<feature type="chain" id="PRO_5003116306" evidence="1">
    <location>
        <begin position="34"/>
        <end position="410"/>
    </location>
</feature>
<dbReference type="eggNOG" id="ENOG502ZBS3">
    <property type="taxonomic scope" value="Bacteria"/>
</dbReference>
<keyword evidence="3" id="KW-1185">Reference proteome</keyword>
<sequence precursor="true">MATNGVTGALRALAFSAALVAIWLAASVAPVSAASTIDFLAALSDSEMDEFRAWKDARNVFNDRTDAYWDAVEAKRQGRRKKRAAKIPFEPTDYVMSLAPKYTGPTLSAELAKKYYSFVERQKTAEPAQQRELATVADYLEAAKRVYNFTPERVSEREFKQRYAEEAHALGLSKEQVVRVYALETGGNGTYDMQSGIHPIKKTGRAISSALGYAQLLDANSINELARSGETFISLLNRKLRDPENTPERTAALKRKLAVLKRMYANVKRLPFEWSVQQRYAKTDNGMGIHTLNIDADIGPMLQAMKLRTLKDTAAKQGRRSLTGAELELMNLAGPMTGLEMMEEPGASAPTTNFFARRAYYVNKMVNGLTGAELQVELDRRMTQSITRPGAQEFAEAFDRLYARRSTAER</sequence>
<protein>
    <submittedName>
        <fullName evidence="2">Uncharacterized protein</fullName>
    </submittedName>
</protein>
<reference evidence="3" key="1">
    <citation type="journal article" date="2011" name="J. Bacteriol.">
        <title>Genome sequences of eight morphologically diverse alphaproteobacteria.</title>
        <authorList>
            <consortium name="US DOE Joint Genome Institute"/>
            <person name="Brown P.J."/>
            <person name="Kysela D.T."/>
            <person name="Buechlein A."/>
            <person name="Hemmerich C."/>
            <person name="Brun Y.V."/>
        </authorList>
    </citation>
    <scope>NUCLEOTIDE SEQUENCE [LARGE SCALE GENOMIC DNA]</scope>
    <source>
        <strain evidence="3">ATCC 51888 / DSM 1869 / NCIB 11706 / TK 0415</strain>
    </source>
</reference>
<keyword evidence="1" id="KW-0732">Signal</keyword>
<proteinExistence type="predicted"/>
<dbReference type="RefSeq" id="WP_013216490.1">
    <property type="nucleotide sequence ID" value="NC_014313.1"/>
</dbReference>
<evidence type="ECO:0000256" key="1">
    <source>
        <dbReference type="SAM" id="SignalP"/>
    </source>
</evidence>
<dbReference type="HOGENOM" id="CLU_683110_0_0_5"/>
<gene>
    <name evidence="2" type="ordered locus">Hden_2535</name>
</gene>
<name>D8JSN7_HYPDA</name>
<organism evidence="2 3">
    <name type="scientific">Hyphomicrobium denitrificans (strain ATCC 51888 / DSM 1869 / NCIMB 11706 / TK 0415)</name>
    <dbReference type="NCBI Taxonomy" id="582899"/>
    <lineage>
        <taxon>Bacteria</taxon>
        <taxon>Pseudomonadati</taxon>
        <taxon>Pseudomonadota</taxon>
        <taxon>Alphaproteobacteria</taxon>
        <taxon>Hyphomicrobiales</taxon>
        <taxon>Hyphomicrobiaceae</taxon>
        <taxon>Hyphomicrobium</taxon>
    </lineage>
</organism>
<dbReference type="KEGG" id="hdn:Hden_2535"/>
<feature type="signal peptide" evidence="1">
    <location>
        <begin position="1"/>
        <end position="33"/>
    </location>
</feature>
<evidence type="ECO:0000313" key="3">
    <source>
        <dbReference type="Proteomes" id="UP000002033"/>
    </source>
</evidence>
<dbReference type="STRING" id="582899.Hden_2535"/>
<evidence type="ECO:0000313" key="2">
    <source>
        <dbReference type="EMBL" id="ADJ24331.1"/>
    </source>
</evidence>
<dbReference type="Proteomes" id="UP000002033">
    <property type="component" value="Chromosome"/>
</dbReference>
<dbReference type="AlphaFoldDB" id="D8JSN7"/>
<accession>D8JSN7</accession>
<dbReference type="EMBL" id="CP002083">
    <property type="protein sequence ID" value="ADJ24331.1"/>
    <property type="molecule type" value="Genomic_DNA"/>
</dbReference>